<dbReference type="GO" id="GO:0000811">
    <property type="term" value="C:GINS complex"/>
    <property type="evidence" value="ECO:0007669"/>
    <property type="project" value="TreeGrafter"/>
</dbReference>
<dbReference type="InterPro" id="IPR056784">
    <property type="entry name" value="PSF2_N"/>
</dbReference>
<evidence type="ECO:0000259" key="1">
    <source>
        <dbReference type="Pfam" id="PF25005"/>
    </source>
</evidence>
<dbReference type="GO" id="GO:0006260">
    <property type="term" value="P:DNA replication"/>
    <property type="evidence" value="ECO:0007669"/>
    <property type="project" value="InterPro"/>
</dbReference>
<dbReference type="InterPro" id="IPR036224">
    <property type="entry name" value="GINS_bundle-like_dom_sf"/>
</dbReference>
<evidence type="ECO:0000313" key="3">
    <source>
        <dbReference type="Proteomes" id="UP000243127"/>
    </source>
</evidence>
<dbReference type="Gene3D" id="1.20.58.1020">
    <property type="match status" value="1"/>
</dbReference>
<keyword evidence="2" id="KW-0542">Nucleomorph</keyword>
<dbReference type="RefSeq" id="XP_001712328.1">
    <property type="nucleotide sequence ID" value="XM_001712276.1"/>
</dbReference>
<dbReference type="SUPFAM" id="SSF160059">
    <property type="entry name" value="PriA/YqbF domain"/>
    <property type="match status" value="1"/>
</dbReference>
<name>A9BKH0_HEMAN</name>
<dbReference type="PANTHER" id="PTHR12772">
    <property type="entry name" value="DNA REPLICATION COMPLEX GINS PROTEIN PSF2"/>
    <property type="match status" value="1"/>
</dbReference>
<dbReference type="GO" id="GO:0000727">
    <property type="term" value="P:double-strand break repair via break-induced replication"/>
    <property type="evidence" value="ECO:0007669"/>
    <property type="project" value="TreeGrafter"/>
</dbReference>
<organism evidence="2 3">
    <name type="scientific">Hemiselmis andersenii</name>
    <name type="common">Cryptophyte alga</name>
    <dbReference type="NCBI Taxonomy" id="464988"/>
    <lineage>
        <taxon>Eukaryota</taxon>
        <taxon>Cryptophyceae</taxon>
        <taxon>Cryptomonadales</taxon>
        <taxon>Hemiselmidaceae</taxon>
        <taxon>Hemiselmis</taxon>
    </lineage>
</organism>
<accession>A9BKH0</accession>
<protein>
    <recommendedName>
        <fullName evidence="1">DNA replication complex GINS protein PSF2 N-terminal domain-containing protein</fullName>
    </recommendedName>
</protein>
<dbReference type="PANTHER" id="PTHR12772:SF0">
    <property type="entry name" value="DNA REPLICATION COMPLEX GINS PROTEIN PSF2"/>
    <property type="match status" value="1"/>
</dbReference>
<dbReference type="Gene3D" id="3.40.5.50">
    <property type="match status" value="1"/>
</dbReference>
<proteinExistence type="predicted"/>
<sequence length="178" mass="21456">MTYNNKSFYNDLSLQRNFLFYENLTTVLILKSFRKFNLLTLQIGPFKKGEKIKIKIWIAIILEDSNLCKIQNPNWLKTEWLEKKILLEKKTPLLQNLPYFYRELSFLSFQKKKNSNFLFIKEISLIEEIFSIRSLKLWNGIQIIKNKINALKFDKIGAMEFLNIKKTIQFFLYFLCLF</sequence>
<reference evidence="2 3" key="1">
    <citation type="journal article" date="2007" name="Proc. Natl. Acad. Sci. U.S.A.">
        <title>Nucleomorph genome of Hemiselmis andersenii reveals complete intron loss and compaction as a driver of protein structure and function.</title>
        <authorList>
            <person name="Lane C.E."/>
            <person name="van den Heuvel K."/>
            <person name="Kozera C."/>
            <person name="Curtis B.A."/>
            <person name="Parsons B.J."/>
            <person name="Bowman S."/>
            <person name="Archibald J.M."/>
        </authorList>
    </citation>
    <scope>NUCLEOTIDE SEQUENCE [LARGE SCALE GENOMIC DNA]</scope>
    <source>
        <strain evidence="2 3">CCMP644</strain>
    </source>
</reference>
<feature type="domain" description="DNA replication complex GINS protein PSF2 N-terminal" evidence="1">
    <location>
        <begin position="17"/>
        <end position="71"/>
    </location>
</feature>
<dbReference type="Pfam" id="PF25005">
    <property type="entry name" value="PSF2_N"/>
    <property type="match status" value="1"/>
</dbReference>
<geneLocation type="nucleomorph" evidence="2"/>
<dbReference type="InterPro" id="IPR007257">
    <property type="entry name" value="GINS_Psf2"/>
</dbReference>
<dbReference type="SUPFAM" id="SSF158573">
    <property type="entry name" value="GINS helical bundle-like"/>
    <property type="match status" value="1"/>
</dbReference>
<dbReference type="GeneID" id="5739592"/>
<evidence type="ECO:0000313" key="2">
    <source>
        <dbReference type="EMBL" id="ABW98003.1"/>
    </source>
</evidence>
<dbReference type="Proteomes" id="UP000243127">
    <property type="component" value="Nucleomorph 1"/>
</dbReference>
<dbReference type="AlphaFoldDB" id="A9BKH0"/>
<dbReference type="EMBL" id="CP000881">
    <property type="protein sequence ID" value="ABW98003.1"/>
    <property type="molecule type" value="Genomic_DNA"/>
</dbReference>
<gene>
    <name evidence="2" type="ORF">HAN_1g168</name>
</gene>